<keyword evidence="11" id="KW-1185">Reference proteome</keyword>
<evidence type="ECO:0000313" key="11">
    <source>
        <dbReference type="Proteomes" id="UP000244934"/>
    </source>
</evidence>
<comment type="catalytic activity">
    <reaction evidence="5">
        <text>Hydrolysis of terminal non-reducing alpha-L-arabinofuranoside residues in alpha-L-arabinosides.</text>
        <dbReference type="EC" id="3.2.1.55"/>
    </reaction>
</comment>
<dbReference type="InterPro" id="IPR050727">
    <property type="entry name" value="GH43_arabinanases"/>
</dbReference>
<proteinExistence type="inferred from homology"/>
<dbReference type="OrthoDB" id="9801455at2"/>
<feature type="active site" description="Proton acceptor" evidence="6">
    <location>
        <position position="30"/>
    </location>
</feature>
<feature type="chain" id="PRO_5015326800" description="Extracellular exo-alpha-(1-&gt;5)-L-arabinofuranosidase" evidence="9">
    <location>
        <begin position="24"/>
        <end position="336"/>
    </location>
</feature>
<feature type="signal peptide" evidence="9">
    <location>
        <begin position="1"/>
        <end position="23"/>
    </location>
</feature>
<dbReference type="InterPro" id="IPR016840">
    <property type="entry name" value="Glyco_hydro_43_endo_a_Ara-ase"/>
</dbReference>
<dbReference type="PANTHER" id="PTHR43301">
    <property type="entry name" value="ARABINAN ENDO-1,5-ALPHA-L-ARABINOSIDASE"/>
    <property type="match status" value="1"/>
</dbReference>
<dbReference type="InterPro" id="IPR023296">
    <property type="entry name" value="Glyco_hydro_beta-prop_sf"/>
</dbReference>
<keyword evidence="4 5" id="KW-0326">Glycosidase</keyword>
<feature type="site" description="Important for substrate recognition" evidence="8">
    <location>
        <position position="278"/>
    </location>
</feature>
<sequence>MKGLRRTTTSLLLGLGLLSTAHAAQVEVHDPVMAREDGTYYVFSTGPGIDIYASKDMTHWRHSDRVFSGEPSDPPWATSVAPGFNGHVWAPDIVEKNGRYYLYYSVSAFGKNTSGIGVSINETLDPAADNYRWQDQGLVLQSKPDRDNWNAIDPAVIEDDNGTAWMSFGSFWGGLKLVQLDDDMASLAQPEKVIDLATRPNTEENPIEAPFIFKRDGHYYLFASFGFCCRGVDSTYRLVVGRSDSVQGPYIDRDGVPMLEGGGTPVLSGTEAWPGLGHNGIYTFDGQDVMVFHAYEAADDGVQKLRIMNVNWDDGWPVVDPAALNANTTELVEASS</sequence>
<protein>
    <recommendedName>
        <fullName evidence="5">Extracellular exo-alpha-(1-&gt;5)-L-arabinofuranosidase</fullName>
        <ecNumber evidence="5">3.2.1.55</ecNumber>
    </recommendedName>
</protein>
<dbReference type="PIRSF" id="PIRSF026534">
    <property type="entry name" value="Endo_alpha-L-arabinosidase"/>
    <property type="match status" value="1"/>
</dbReference>
<evidence type="ECO:0000256" key="3">
    <source>
        <dbReference type="ARBA" id="ARBA00022801"/>
    </source>
</evidence>
<dbReference type="InterPro" id="IPR006710">
    <property type="entry name" value="Glyco_hydro_43"/>
</dbReference>
<dbReference type="GO" id="GO:0031222">
    <property type="term" value="P:arabinan catabolic process"/>
    <property type="evidence" value="ECO:0007669"/>
    <property type="project" value="UniProtKB-UniPathway"/>
</dbReference>
<keyword evidence="3 5" id="KW-0378">Hydrolase</keyword>
<evidence type="ECO:0000256" key="1">
    <source>
        <dbReference type="ARBA" id="ARBA00004834"/>
    </source>
</evidence>
<dbReference type="AlphaFoldDB" id="A0A2R8CLP8"/>
<feature type="site" description="Important for catalytic activity, responsible for pKa modulation of the active site Glu and correct orientation of both the proton donor and substrate" evidence="8">
    <location>
        <position position="153"/>
    </location>
</feature>
<evidence type="ECO:0000256" key="4">
    <source>
        <dbReference type="ARBA" id="ARBA00023295"/>
    </source>
</evidence>
<comment type="pathway">
    <text evidence="1 5">Glycan metabolism; L-arabinan degradation.</text>
</comment>
<name>A0A2R8CLP8_9GAMM</name>
<gene>
    <name evidence="10" type="primary">arbA</name>
    <name evidence="10" type="ORF">KSP9073_01800</name>
</gene>
<dbReference type="EC" id="3.2.1.55" evidence="5"/>
<dbReference type="Pfam" id="PF04616">
    <property type="entry name" value="Glyco_hydro_43"/>
    <property type="match status" value="1"/>
</dbReference>
<feature type="binding site" evidence="7">
    <location>
        <begin position="150"/>
        <end position="153"/>
    </location>
    <ligand>
        <name>substrate</name>
    </ligand>
</feature>
<evidence type="ECO:0000256" key="9">
    <source>
        <dbReference type="SAM" id="SignalP"/>
    </source>
</evidence>
<evidence type="ECO:0000313" key="10">
    <source>
        <dbReference type="EMBL" id="SPJ33779.1"/>
    </source>
</evidence>
<reference evidence="11" key="1">
    <citation type="submission" date="2018-03" db="EMBL/GenBank/DDBJ databases">
        <authorList>
            <person name="Navarro De La Torre S."/>
        </authorList>
    </citation>
    <scope>NUCLEOTIDE SEQUENCE [LARGE SCALE GENOMIC DNA]</scope>
    <source>
        <strain evidence="11">EAod3</strain>
    </source>
</reference>
<accession>A0A2R8CLP8</accession>
<dbReference type="GO" id="GO:0046556">
    <property type="term" value="F:alpha-L-arabinofuranosidase activity"/>
    <property type="evidence" value="ECO:0007669"/>
    <property type="project" value="UniProtKB-EC"/>
</dbReference>
<evidence type="ECO:0000256" key="6">
    <source>
        <dbReference type="PIRSR" id="PIRSR026534-1"/>
    </source>
</evidence>
<dbReference type="Gene3D" id="2.115.10.20">
    <property type="entry name" value="Glycosyl hydrolase domain, family 43"/>
    <property type="match status" value="1"/>
</dbReference>
<evidence type="ECO:0000256" key="2">
    <source>
        <dbReference type="ARBA" id="ARBA00009865"/>
    </source>
</evidence>
<evidence type="ECO:0000256" key="5">
    <source>
        <dbReference type="PIRNR" id="PIRNR026534"/>
    </source>
</evidence>
<dbReference type="GO" id="GO:0046558">
    <property type="term" value="F:arabinan endo-1,5-alpha-L-arabinosidase activity"/>
    <property type="evidence" value="ECO:0007669"/>
    <property type="project" value="InterPro"/>
</dbReference>
<organism evidence="10 11">
    <name type="scientific">Kushneria phyllosphaerae</name>
    <dbReference type="NCBI Taxonomy" id="2100822"/>
    <lineage>
        <taxon>Bacteria</taxon>
        <taxon>Pseudomonadati</taxon>
        <taxon>Pseudomonadota</taxon>
        <taxon>Gammaproteobacteria</taxon>
        <taxon>Oceanospirillales</taxon>
        <taxon>Halomonadaceae</taxon>
        <taxon>Kushneria</taxon>
    </lineage>
</organism>
<feature type="binding site" evidence="7">
    <location>
        <begin position="170"/>
        <end position="172"/>
    </location>
    <ligand>
        <name>substrate</name>
    </ligand>
</feature>
<evidence type="ECO:0000256" key="7">
    <source>
        <dbReference type="PIRSR" id="PIRSR026534-2"/>
    </source>
</evidence>
<dbReference type="RefSeq" id="WP_108842594.1">
    <property type="nucleotide sequence ID" value="NZ_ONZI01000002.1"/>
</dbReference>
<keyword evidence="9" id="KW-0732">Signal</keyword>
<feature type="active site" description="Proton donor" evidence="6">
    <location>
        <position position="208"/>
    </location>
</feature>
<feature type="binding site" evidence="7">
    <location>
        <position position="30"/>
    </location>
    <ligand>
        <name>substrate</name>
    </ligand>
</feature>
<feature type="binding site" evidence="7">
    <location>
        <position position="110"/>
    </location>
    <ligand>
        <name>substrate</name>
    </ligand>
</feature>
<dbReference type="PANTHER" id="PTHR43301:SF3">
    <property type="entry name" value="ARABINAN ENDO-1,5-ALPHA-L-ARABINOSIDASE A-RELATED"/>
    <property type="match status" value="1"/>
</dbReference>
<dbReference type="EMBL" id="ONZI01000002">
    <property type="protein sequence ID" value="SPJ33779.1"/>
    <property type="molecule type" value="Genomic_DNA"/>
</dbReference>
<dbReference type="SUPFAM" id="SSF75005">
    <property type="entry name" value="Arabinanase/levansucrase/invertase"/>
    <property type="match status" value="1"/>
</dbReference>
<dbReference type="UniPathway" id="UPA00667"/>
<evidence type="ECO:0000256" key="8">
    <source>
        <dbReference type="PIRSR" id="PIRSR026534-3"/>
    </source>
</evidence>
<comment type="similarity">
    <text evidence="2 5">Belongs to the glycosyl hydrolase 43 family.</text>
</comment>
<dbReference type="Proteomes" id="UP000244934">
    <property type="component" value="Unassembled WGS sequence"/>
</dbReference>